<dbReference type="InterPro" id="IPR054502">
    <property type="entry name" value="bHLH-TF_ACT-like_plant"/>
</dbReference>
<reference evidence="7 8" key="1">
    <citation type="journal article" date="2024" name="G3 (Bethesda)">
        <title>Genome assembly of Hibiscus sabdariffa L. provides insights into metabolisms of medicinal natural products.</title>
        <authorList>
            <person name="Kim T."/>
        </authorList>
    </citation>
    <scope>NUCLEOTIDE SEQUENCE [LARGE SCALE GENOMIC DNA]</scope>
    <source>
        <strain evidence="7">TK-2024</strain>
        <tissue evidence="7">Old leaves</tissue>
    </source>
</reference>
<dbReference type="Proteomes" id="UP001472677">
    <property type="component" value="Unassembled WGS sequence"/>
</dbReference>
<name>A0ABR2CG20_9ROSI</name>
<evidence type="ECO:0000256" key="1">
    <source>
        <dbReference type="ARBA" id="ARBA00004123"/>
    </source>
</evidence>
<feature type="region of interest" description="Disordered" evidence="5">
    <location>
        <begin position="1"/>
        <end position="29"/>
    </location>
</feature>
<accession>A0ABR2CG20</accession>
<dbReference type="InterPro" id="IPR045084">
    <property type="entry name" value="AIB/MYC-like"/>
</dbReference>
<gene>
    <name evidence="7" type="ORF">V6N12_017641</name>
</gene>
<keyword evidence="8" id="KW-1185">Reference proteome</keyword>
<evidence type="ECO:0000256" key="3">
    <source>
        <dbReference type="ARBA" id="ARBA00023242"/>
    </source>
</evidence>
<evidence type="ECO:0000256" key="4">
    <source>
        <dbReference type="RuleBase" id="RU369104"/>
    </source>
</evidence>
<dbReference type="PANTHER" id="PTHR11514:SF43">
    <property type="entry name" value="TRANSCRIPTION FACTOR MYC2"/>
    <property type="match status" value="1"/>
</dbReference>
<keyword evidence="4" id="KW-0805">Transcription regulation</keyword>
<dbReference type="EMBL" id="JBBPBM010000053">
    <property type="protein sequence ID" value="KAK8518494.1"/>
    <property type="molecule type" value="Genomic_DNA"/>
</dbReference>
<proteinExistence type="predicted"/>
<evidence type="ECO:0000256" key="5">
    <source>
        <dbReference type="SAM" id="MobiDB-lite"/>
    </source>
</evidence>
<protein>
    <recommendedName>
        <fullName evidence="4">Transcription factor</fullName>
        <shortName evidence="4">bHLH transcription factor</shortName>
    </recommendedName>
    <alternativeName>
        <fullName evidence="4">Basic helix-loop-helix protein</fullName>
    </alternativeName>
</protein>
<evidence type="ECO:0000256" key="2">
    <source>
        <dbReference type="ARBA" id="ARBA00023125"/>
    </source>
</evidence>
<dbReference type="PANTHER" id="PTHR11514">
    <property type="entry name" value="MYC"/>
    <property type="match status" value="1"/>
</dbReference>
<comment type="subcellular location">
    <subcellularLocation>
        <location evidence="1 4">Nucleus</location>
    </subcellularLocation>
</comment>
<evidence type="ECO:0000313" key="7">
    <source>
        <dbReference type="EMBL" id="KAK8518494.1"/>
    </source>
</evidence>
<sequence length="109" mass="12063">MKKELASKEPRSTPPPPLPDPDLSTSNESDIDVKIIGYDAMIQTQCSKKNHPAARLMAALKELDLDVHHANVSVVNDLMIQQATVKMASRIYTPERLRKALSSKVGDVR</sequence>
<keyword evidence="4" id="KW-0804">Transcription</keyword>
<keyword evidence="3 4" id="KW-0539">Nucleus</keyword>
<feature type="compositionally biased region" description="Basic and acidic residues" evidence="5">
    <location>
        <begin position="1"/>
        <end position="11"/>
    </location>
</feature>
<evidence type="ECO:0000259" key="6">
    <source>
        <dbReference type="Pfam" id="PF22754"/>
    </source>
</evidence>
<comment type="caution">
    <text evidence="7">The sequence shown here is derived from an EMBL/GenBank/DDBJ whole genome shotgun (WGS) entry which is preliminary data.</text>
</comment>
<keyword evidence="2" id="KW-0238">DNA-binding</keyword>
<dbReference type="Pfam" id="PF22754">
    <property type="entry name" value="bHLH-TF_ACT-like_plant"/>
    <property type="match status" value="1"/>
</dbReference>
<organism evidence="7 8">
    <name type="scientific">Hibiscus sabdariffa</name>
    <name type="common">roselle</name>
    <dbReference type="NCBI Taxonomy" id="183260"/>
    <lineage>
        <taxon>Eukaryota</taxon>
        <taxon>Viridiplantae</taxon>
        <taxon>Streptophyta</taxon>
        <taxon>Embryophyta</taxon>
        <taxon>Tracheophyta</taxon>
        <taxon>Spermatophyta</taxon>
        <taxon>Magnoliopsida</taxon>
        <taxon>eudicotyledons</taxon>
        <taxon>Gunneridae</taxon>
        <taxon>Pentapetalae</taxon>
        <taxon>rosids</taxon>
        <taxon>malvids</taxon>
        <taxon>Malvales</taxon>
        <taxon>Malvaceae</taxon>
        <taxon>Malvoideae</taxon>
        <taxon>Hibiscus</taxon>
    </lineage>
</organism>
<evidence type="ECO:0000313" key="8">
    <source>
        <dbReference type="Proteomes" id="UP001472677"/>
    </source>
</evidence>
<feature type="domain" description="Plant bHLH transcription factor ACT-like" evidence="6">
    <location>
        <begin position="31"/>
        <end position="102"/>
    </location>
</feature>